<dbReference type="AlphaFoldDB" id="A0A150F3E5"/>
<dbReference type="Gene3D" id="3.90.226.10">
    <property type="entry name" value="2-enoyl-CoA Hydratase, Chain A, domain 1"/>
    <property type="match status" value="2"/>
</dbReference>
<dbReference type="InterPro" id="IPR004635">
    <property type="entry name" value="Pept_S49_SppA"/>
</dbReference>
<dbReference type="RefSeq" id="WP_061523102.1">
    <property type="nucleotide sequence ID" value="NZ_JAJJBV010000003.1"/>
</dbReference>
<dbReference type="PANTHER" id="PTHR42987:SF7">
    <property type="entry name" value="SIGNAL PEPTIDE PEPTIDASE SPPA-RELATED"/>
    <property type="match status" value="1"/>
</dbReference>
<dbReference type="CDD" id="cd07023">
    <property type="entry name" value="S49_Sppa_N_C"/>
    <property type="match status" value="1"/>
</dbReference>
<dbReference type="STRING" id="1793963.AXI58_04120"/>
<organism evidence="6 7">
    <name type="scientific">Bacillus nakamurai</name>
    <dbReference type="NCBI Taxonomy" id="1793963"/>
    <lineage>
        <taxon>Bacteria</taxon>
        <taxon>Bacillati</taxon>
        <taxon>Bacillota</taxon>
        <taxon>Bacilli</taxon>
        <taxon>Bacillales</taxon>
        <taxon>Bacillaceae</taxon>
        <taxon>Bacillus</taxon>
    </lineage>
</organism>
<accession>A0A150F3E5</accession>
<gene>
    <name evidence="6" type="ORF">AXI58_04120</name>
</gene>
<dbReference type="Proteomes" id="UP000075430">
    <property type="component" value="Unassembled WGS sequence"/>
</dbReference>
<evidence type="ECO:0000256" key="4">
    <source>
        <dbReference type="ARBA" id="ARBA00022825"/>
    </source>
</evidence>
<name>A0A150F3E5_9BACI</name>
<keyword evidence="4" id="KW-0720">Serine protease</keyword>
<dbReference type="InterPro" id="IPR047272">
    <property type="entry name" value="S49_SppA_C"/>
</dbReference>
<sequence length="335" mass="36603">MNAKRWIALVIAIGIFGVSVIASVTVGVLKNFGDTGPDFASLTDESEEVTLDEGSPGSKIAVLEVDGTIEDNGESGSLLSSGGYDHRSFLKHIERAKDDKSVKGIVLKVNSPGGGVYESAEIHKKLEEVKKETKKPIYVSMGSMAASGGYYISTAADKIYASPETLTGSLGVIMESVNYSKLADELGIKFETIKSGAHKDIMSPTREMTKEEKKIMQTMVDNSYEGFVDVISKGRHMSKTDVKKIADGRVYDGRQAKKLHLVDELGFYDDTISAMKKDHKNMKNASVVTYEEGFGLGSLFSMSANKMFKSELDFLNMKELISQSGSPRMMYLYAK</sequence>
<keyword evidence="2" id="KW-0645">Protease</keyword>
<dbReference type="Pfam" id="PF01343">
    <property type="entry name" value="Peptidase_S49"/>
    <property type="match status" value="1"/>
</dbReference>
<comment type="caution">
    <text evidence="6">The sequence shown here is derived from an EMBL/GenBank/DDBJ whole genome shotgun (WGS) entry which is preliminary data.</text>
</comment>
<reference evidence="7" key="1">
    <citation type="submission" date="2016-02" db="EMBL/GenBank/DDBJ databases">
        <authorList>
            <person name="Dunlap C."/>
        </authorList>
    </citation>
    <scope>NUCLEOTIDE SEQUENCE [LARGE SCALE GENOMIC DNA]</scope>
    <source>
        <strain evidence="7">NRRL B-41092</strain>
    </source>
</reference>
<feature type="domain" description="Peptidase S49" evidence="5">
    <location>
        <begin position="131"/>
        <end position="279"/>
    </location>
</feature>
<keyword evidence="3" id="KW-0378">Hydrolase</keyword>
<dbReference type="EMBL" id="LSBA01000037">
    <property type="protein sequence ID" value="KXZ13701.1"/>
    <property type="molecule type" value="Genomic_DNA"/>
</dbReference>
<dbReference type="InterPro" id="IPR029045">
    <property type="entry name" value="ClpP/crotonase-like_dom_sf"/>
</dbReference>
<dbReference type="GO" id="GO:0008236">
    <property type="term" value="F:serine-type peptidase activity"/>
    <property type="evidence" value="ECO:0007669"/>
    <property type="project" value="UniProtKB-KW"/>
</dbReference>
<dbReference type="InterPro" id="IPR002142">
    <property type="entry name" value="Peptidase_S49"/>
</dbReference>
<evidence type="ECO:0000256" key="3">
    <source>
        <dbReference type="ARBA" id="ARBA00022801"/>
    </source>
</evidence>
<dbReference type="OrthoDB" id="9764363at2"/>
<comment type="similarity">
    <text evidence="1">Belongs to the peptidase S49 family.</text>
</comment>
<dbReference type="NCBIfam" id="TIGR00706">
    <property type="entry name" value="SppA_dom"/>
    <property type="match status" value="1"/>
</dbReference>
<protein>
    <submittedName>
        <fullName evidence="6">Signal peptide peptidase SppA</fullName>
    </submittedName>
</protein>
<evidence type="ECO:0000259" key="5">
    <source>
        <dbReference type="Pfam" id="PF01343"/>
    </source>
</evidence>
<evidence type="ECO:0000256" key="1">
    <source>
        <dbReference type="ARBA" id="ARBA00008683"/>
    </source>
</evidence>
<evidence type="ECO:0000313" key="6">
    <source>
        <dbReference type="EMBL" id="KXZ13701.1"/>
    </source>
</evidence>
<dbReference type="PANTHER" id="PTHR42987">
    <property type="entry name" value="PEPTIDASE S49"/>
    <property type="match status" value="1"/>
</dbReference>
<dbReference type="GO" id="GO:0006508">
    <property type="term" value="P:proteolysis"/>
    <property type="evidence" value="ECO:0007669"/>
    <property type="project" value="UniProtKB-KW"/>
</dbReference>
<evidence type="ECO:0000313" key="7">
    <source>
        <dbReference type="Proteomes" id="UP000075430"/>
    </source>
</evidence>
<dbReference type="SUPFAM" id="SSF52096">
    <property type="entry name" value="ClpP/crotonase"/>
    <property type="match status" value="1"/>
</dbReference>
<keyword evidence="7" id="KW-1185">Reference proteome</keyword>
<evidence type="ECO:0000256" key="2">
    <source>
        <dbReference type="ARBA" id="ARBA00022670"/>
    </source>
</evidence>
<proteinExistence type="inferred from homology"/>